<dbReference type="PROSITE" id="PS01124">
    <property type="entry name" value="HTH_ARAC_FAMILY_2"/>
    <property type="match status" value="1"/>
</dbReference>
<sequence length="331" mass="37554">MRRANKFVIPPNWKLLFSDLGLNIEEVLAYAGLPKGLFSQEKIQLSPSQYFQLWRGVDLAAHGKEMPLEFAKVMSLEFFDVPIYAAICTPNLNAAAKRLQEYKPLIGPMLLDIKSTTDFTDLEISCYGYEEPLPLCLNLSELIFFTQLTRLATRQHVKPLQVELPALPSDIAAYESYFGCSITKGDSTRIRFSAKDANTPFLTSNQVMLNCFENELQKQLNEIVGEKQLTDRVKSVLLDALPQGQSSIDFVARELAMSKRTLQRKLSTEAQSYQDVLQEVRQSLAQDYLTKSDLPVSEISFLLGFQESNSFIRAYTTWNGQSPNQLRERVI</sequence>
<dbReference type="Pfam" id="PF12625">
    <property type="entry name" value="Arabinose_bd"/>
    <property type="match status" value="1"/>
</dbReference>
<dbReference type="Pfam" id="PF12833">
    <property type="entry name" value="HTH_18"/>
    <property type="match status" value="1"/>
</dbReference>
<gene>
    <name evidence="5" type="ORF">JCM19235_6237</name>
</gene>
<keyword evidence="1" id="KW-0805">Transcription regulation</keyword>
<evidence type="ECO:0000256" key="1">
    <source>
        <dbReference type="ARBA" id="ARBA00023015"/>
    </source>
</evidence>
<reference evidence="5 6" key="1">
    <citation type="submission" date="2014-09" db="EMBL/GenBank/DDBJ databases">
        <title>Vibrio maritimus JCM 19235. (C45) whole genome shotgun sequence.</title>
        <authorList>
            <person name="Sawabe T."/>
            <person name="Meirelles P."/>
            <person name="Nakanishi M."/>
            <person name="Sayaka M."/>
            <person name="Hattori M."/>
            <person name="Ohkuma M."/>
        </authorList>
    </citation>
    <scope>NUCLEOTIDE SEQUENCE [LARGE SCALE GENOMIC DNA]</scope>
    <source>
        <strain evidence="6">JCM19235</strain>
    </source>
</reference>
<evidence type="ECO:0000256" key="3">
    <source>
        <dbReference type="ARBA" id="ARBA00023163"/>
    </source>
</evidence>
<proteinExistence type="predicted"/>
<dbReference type="GO" id="GO:0005829">
    <property type="term" value="C:cytosol"/>
    <property type="evidence" value="ECO:0007669"/>
    <property type="project" value="TreeGrafter"/>
</dbReference>
<dbReference type="Gene3D" id="1.10.10.60">
    <property type="entry name" value="Homeodomain-like"/>
    <property type="match status" value="1"/>
</dbReference>
<dbReference type="PANTHER" id="PTHR47894:SF1">
    <property type="entry name" value="HTH-TYPE TRANSCRIPTIONAL REGULATOR VQSM"/>
    <property type="match status" value="1"/>
</dbReference>
<evidence type="ECO:0000259" key="4">
    <source>
        <dbReference type="PROSITE" id="PS01124"/>
    </source>
</evidence>
<dbReference type="OrthoDB" id="6396588at2"/>
<dbReference type="SMART" id="SM00342">
    <property type="entry name" value="HTH_ARAC"/>
    <property type="match status" value="1"/>
</dbReference>
<dbReference type="InterPro" id="IPR018060">
    <property type="entry name" value="HTH_AraC"/>
</dbReference>
<protein>
    <submittedName>
        <fullName evidence="5">Transcriptional regulator AraC family</fullName>
    </submittedName>
</protein>
<dbReference type="InterPro" id="IPR032687">
    <property type="entry name" value="AraC-type_N"/>
</dbReference>
<feature type="domain" description="HTH araC/xylS-type" evidence="4">
    <location>
        <begin position="231"/>
        <end position="329"/>
    </location>
</feature>
<dbReference type="GO" id="GO:0000976">
    <property type="term" value="F:transcription cis-regulatory region binding"/>
    <property type="evidence" value="ECO:0007669"/>
    <property type="project" value="TreeGrafter"/>
</dbReference>
<dbReference type="SUPFAM" id="SSF46689">
    <property type="entry name" value="Homeodomain-like"/>
    <property type="match status" value="1"/>
</dbReference>
<organism evidence="5 6">
    <name type="scientific">Vibrio maritimus</name>
    <dbReference type="NCBI Taxonomy" id="990268"/>
    <lineage>
        <taxon>Bacteria</taxon>
        <taxon>Pseudomonadati</taxon>
        <taxon>Pseudomonadota</taxon>
        <taxon>Gammaproteobacteria</taxon>
        <taxon>Vibrionales</taxon>
        <taxon>Vibrionaceae</taxon>
        <taxon>Vibrio</taxon>
    </lineage>
</organism>
<name>A0A090RTY2_9VIBR</name>
<dbReference type="STRING" id="990268.JCM19235_6237"/>
<accession>A0A090RTY2</accession>
<dbReference type="InterPro" id="IPR009057">
    <property type="entry name" value="Homeodomain-like_sf"/>
</dbReference>
<keyword evidence="6" id="KW-1185">Reference proteome</keyword>
<keyword evidence="3" id="KW-0804">Transcription</keyword>
<dbReference type="Proteomes" id="UP000029228">
    <property type="component" value="Unassembled WGS sequence"/>
</dbReference>
<dbReference type="EMBL" id="BBMR01000002">
    <property type="protein sequence ID" value="GAL17684.1"/>
    <property type="molecule type" value="Genomic_DNA"/>
</dbReference>
<comment type="caution">
    <text evidence="5">The sequence shown here is derived from an EMBL/GenBank/DDBJ whole genome shotgun (WGS) entry which is preliminary data.</text>
</comment>
<keyword evidence="2" id="KW-0238">DNA-binding</keyword>
<dbReference type="PANTHER" id="PTHR47894">
    <property type="entry name" value="HTH-TYPE TRANSCRIPTIONAL REGULATOR GADX"/>
    <property type="match status" value="1"/>
</dbReference>
<dbReference type="AlphaFoldDB" id="A0A090RTY2"/>
<evidence type="ECO:0000313" key="5">
    <source>
        <dbReference type="EMBL" id="GAL17684.1"/>
    </source>
</evidence>
<evidence type="ECO:0000313" key="6">
    <source>
        <dbReference type="Proteomes" id="UP000029228"/>
    </source>
</evidence>
<dbReference type="GO" id="GO:0003700">
    <property type="term" value="F:DNA-binding transcription factor activity"/>
    <property type="evidence" value="ECO:0007669"/>
    <property type="project" value="InterPro"/>
</dbReference>
<evidence type="ECO:0000256" key="2">
    <source>
        <dbReference type="ARBA" id="ARBA00023125"/>
    </source>
</evidence>